<keyword evidence="1" id="KW-0812">Transmembrane</keyword>
<dbReference type="Proteomes" id="UP000001857">
    <property type="component" value="Chromosome II"/>
</dbReference>
<name>B5EU60_ALIFM</name>
<proteinExistence type="predicted"/>
<keyword evidence="1" id="KW-0472">Membrane</keyword>
<sequence length="137" mass="15256">MENKNSFKNPKVVSAHIWIFTSFAASSMAFFLALFSGVDRLESNGALQMSANLFAMSLVFNSTLAIVVSLFERKPKQLNKLNQSKFFGWVFTIGTLSFLGATISLLFSFSSKVGYVGLVSVLVICLLLWFTNREFSK</sequence>
<dbReference type="RefSeq" id="WP_012534611.1">
    <property type="nucleotide sequence ID" value="NC_011186.1"/>
</dbReference>
<keyword evidence="1" id="KW-1133">Transmembrane helix</keyword>
<feature type="transmembrane region" description="Helical" evidence="1">
    <location>
        <begin position="86"/>
        <end position="107"/>
    </location>
</feature>
<organism evidence="2 3">
    <name type="scientific">Aliivibrio fischeri (strain MJ11)</name>
    <name type="common">Vibrio fischeri</name>
    <dbReference type="NCBI Taxonomy" id="388396"/>
    <lineage>
        <taxon>Bacteria</taxon>
        <taxon>Pseudomonadati</taxon>
        <taxon>Pseudomonadota</taxon>
        <taxon>Gammaproteobacteria</taxon>
        <taxon>Vibrionales</taxon>
        <taxon>Vibrionaceae</taxon>
        <taxon>Aliivibrio</taxon>
    </lineage>
</organism>
<dbReference type="KEGG" id="vfm:VFMJ11_A0679"/>
<evidence type="ECO:0000313" key="2">
    <source>
        <dbReference type="EMBL" id="ACH63381.1"/>
    </source>
</evidence>
<dbReference type="HOGENOM" id="CLU_1864316_0_0_6"/>
<reference evidence="2 3" key="2">
    <citation type="journal article" date="2009" name="Nature">
        <title>A single regulatory gene is sufficient to alter bacterial host range.</title>
        <authorList>
            <person name="Mandel M.J."/>
            <person name="Wollenberg M.S."/>
            <person name="Stabb E.V."/>
            <person name="Visick K.L."/>
            <person name="Ruby E.G."/>
        </authorList>
    </citation>
    <scope>NUCLEOTIDE SEQUENCE [LARGE SCALE GENOMIC DNA]</scope>
    <source>
        <strain evidence="2 3">MJ11</strain>
    </source>
</reference>
<dbReference type="EMBL" id="CP001133">
    <property type="protein sequence ID" value="ACH63381.1"/>
    <property type="molecule type" value="Genomic_DNA"/>
</dbReference>
<evidence type="ECO:0000256" key="1">
    <source>
        <dbReference type="SAM" id="Phobius"/>
    </source>
</evidence>
<gene>
    <name evidence="2" type="ordered locus">VFMJ11_A0679</name>
</gene>
<dbReference type="AlphaFoldDB" id="B5EU60"/>
<protein>
    <submittedName>
        <fullName evidence="2">Uncharacterized protein</fullName>
    </submittedName>
</protein>
<feature type="transmembrane region" description="Helical" evidence="1">
    <location>
        <begin position="53"/>
        <end position="71"/>
    </location>
</feature>
<feature type="transmembrane region" description="Helical" evidence="1">
    <location>
        <begin position="12"/>
        <end position="33"/>
    </location>
</feature>
<feature type="transmembrane region" description="Helical" evidence="1">
    <location>
        <begin position="113"/>
        <end position="131"/>
    </location>
</feature>
<evidence type="ECO:0000313" key="3">
    <source>
        <dbReference type="Proteomes" id="UP000001857"/>
    </source>
</evidence>
<reference evidence="3" key="1">
    <citation type="submission" date="2008-08" db="EMBL/GenBank/DDBJ databases">
        <title>Complete sequence of Vibrio fischeri strain MJ11.</title>
        <authorList>
            <person name="Mandel M.J."/>
            <person name="Stabb E.V."/>
            <person name="Ruby E.G."/>
            <person name="Ferriera S."/>
            <person name="Johnson J."/>
            <person name="Kravitz S."/>
            <person name="Beeson K."/>
            <person name="Sutton G."/>
            <person name="Rogers Y.-H."/>
            <person name="Friedman R."/>
            <person name="Frazier M."/>
            <person name="Venter J.C."/>
        </authorList>
    </citation>
    <scope>NUCLEOTIDE SEQUENCE [LARGE SCALE GENOMIC DNA]</scope>
    <source>
        <strain evidence="3">MJ11</strain>
    </source>
</reference>
<accession>B5EU60</accession>